<dbReference type="EMBL" id="GEDG01023997">
    <property type="protein sequence ID" value="JAP16308.1"/>
    <property type="molecule type" value="Transcribed_RNA"/>
</dbReference>
<evidence type="ECO:0000313" key="1">
    <source>
        <dbReference type="EMBL" id="JAP16308.1"/>
    </source>
</evidence>
<sequence length="238" mass="26875">MKSAFKSFSGEAITDEDEQLYPAMYTMLINLFHHSAFSTLAVSKNCLIQCWFPSNDDETQLNANNSPYAMAYSSSHLPSYRKQSRKKQIAKTFKQNTFTFSNHADFLHLDLANQFNIKSSKFFPIFKLSSTGCIGVLELLTTDTNADFPIEEYKLVKEQLQNVGYTVSFCSFSPWWSDSSNVSTLPTHDPVYTLPTHDPVSTLPTYDPSKDKGKGIIICQEQLNVADHTKLVVARLVN</sequence>
<dbReference type="InterPro" id="IPR045012">
    <property type="entry name" value="NLP"/>
</dbReference>
<reference evidence="1" key="1">
    <citation type="submission" date="2015-12" db="EMBL/GenBank/DDBJ databases">
        <title>Gene expression during late stages of embryo sac development: a critical building block for successful pollen-pistil interactions.</title>
        <authorList>
            <person name="Liu Y."/>
            <person name="Joly V."/>
            <person name="Sabar M."/>
            <person name="Matton D.P."/>
        </authorList>
    </citation>
    <scope>NUCLEOTIDE SEQUENCE</scope>
</reference>
<accession>A0A0V0H7J9</accession>
<protein>
    <submittedName>
        <fullName evidence="1">Putative ovule protein</fullName>
    </submittedName>
</protein>
<dbReference type="PANTHER" id="PTHR32002">
    <property type="entry name" value="PROTEIN NLP8"/>
    <property type="match status" value="1"/>
</dbReference>
<feature type="non-terminal residue" evidence="1">
    <location>
        <position position="238"/>
    </location>
</feature>
<dbReference type="PANTHER" id="PTHR32002:SF41">
    <property type="entry name" value="PROTEIN NLP8"/>
    <property type="match status" value="1"/>
</dbReference>
<dbReference type="GO" id="GO:0003700">
    <property type="term" value="F:DNA-binding transcription factor activity"/>
    <property type="evidence" value="ECO:0007669"/>
    <property type="project" value="InterPro"/>
</dbReference>
<dbReference type="AlphaFoldDB" id="A0A0V0H7J9"/>
<name>A0A0V0H7J9_SOLCH</name>
<proteinExistence type="predicted"/>
<organism evidence="1">
    <name type="scientific">Solanum chacoense</name>
    <name type="common">Chaco potato</name>
    <dbReference type="NCBI Taxonomy" id="4108"/>
    <lineage>
        <taxon>Eukaryota</taxon>
        <taxon>Viridiplantae</taxon>
        <taxon>Streptophyta</taxon>
        <taxon>Embryophyta</taxon>
        <taxon>Tracheophyta</taxon>
        <taxon>Spermatophyta</taxon>
        <taxon>Magnoliopsida</taxon>
        <taxon>eudicotyledons</taxon>
        <taxon>Gunneridae</taxon>
        <taxon>Pentapetalae</taxon>
        <taxon>asterids</taxon>
        <taxon>lamiids</taxon>
        <taxon>Solanales</taxon>
        <taxon>Solanaceae</taxon>
        <taxon>Solanoideae</taxon>
        <taxon>Solaneae</taxon>
        <taxon>Solanum</taxon>
    </lineage>
</organism>